<protein>
    <submittedName>
        <fullName evidence="1">Uncharacterized protein</fullName>
    </submittedName>
</protein>
<accession>A0A2K8SHG7</accession>
<evidence type="ECO:0000313" key="3">
    <source>
        <dbReference type="Proteomes" id="UP000232003"/>
    </source>
</evidence>
<dbReference type="EMBL" id="CP024785">
    <property type="protein sequence ID" value="AUB34859.1"/>
    <property type="molecule type" value="Genomic_DNA"/>
</dbReference>
<dbReference type="EMBL" id="CP024785">
    <property type="protein sequence ID" value="AUB40054.1"/>
    <property type="molecule type" value="Genomic_DNA"/>
</dbReference>
<dbReference type="KEGG" id="nfl:COO91_06051"/>
<name>A0A2K8SHG7_9NOSO</name>
<sequence length="46" mass="5479">MECNQYRHYFTQTQTSSPNPSADSMYQQLFVPLAFKRLTEIIYMAK</sequence>
<evidence type="ECO:0000313" key="2">
    <source>
        <dbReference type="EMBL" id="AUB40054.1"/>
    </source>
</evidence>
<gene>
    <name evidence="1" type="ORF">COO91_00697</name>
    <name evidence="2" type="ORF">COO91_06051</name>
</gene>
<dbReference type="AlphaFoldDB" id="A0A2K8SHG7"/>
<dbReference type="Proteomes" id="UP000232003">
    <property type="component" value="Chromosome"/>
</dbReference>
<keyword evidence="3" id="KW-1185">Reference proteome</keyword>
<organism evidence="1 3">
    <name type="scientific">Nostoc flagelliforme CCNUN1</name>
    <dbReference type="NCBI Taxonomy" id="2038116"/>
    <lineage>
        <taxon>Bacteria</taxon>
        <taxon>Bacillati</taxon>
        <taxon>Cyanobacteriota</taxon>
        <taxon>Cyanophyceae</taxon>
        <taxon>Nostocales</taxon>
        <taxon>Nostocaceae</taxon>
        <taxon>Nostoc</taxon>
    </lineage>
</organism>
<proteinExistence type="predicted"/>
<dbReference type="KEGG" id="nfl:COO91_00697"/>
<evidence type="ECO:0000313" key="1">
    <source>
        <dbReference type="EMBL" id="AUB34859.1"/>
    </source>
</evidence>
<reference evidence="1 3" key="1">
    <citation type="submission" date="2017-11" db="EMBL/GenBank/DDBJ databases">
        <title>Complete genome of a free-living desiccation-tolerant cyanobacterium and its photosynthetic adaptation to extreme terrestrial habitat.</title>
        <authorList>
            <person name="Shang J."/>
        </authorList>
    </citation>
    <scope>NUCLEOTIDE SEQUENCE [LARGE SCALE GENOMIC DNA]</scope>
    <source>
        <strain evidence="1 3">CCNUN1</strain>
    </source>
</reference>